<keyword evidence="1" id="KW-0812">Transmembrane</keyword>
<evidence type="ECO:0000256" key="1">
    <source>
        <dbReference type="SAM" id="Phobius"/>
    </source>
</evidence>
<comment type="caution">
    <text evidence="2">The sequence shown here is derived from an EMBL/GenBank/DDBJ whole genome shotgun (WGS) entry which is preliminary data.</text>
</comment>
<evidence type="ECO:0000313" key="2">
    <source>
        <dbReference type="EMBL" id="MBV6341474.1"/>
    </source>
</evidence>
<keyword evidence="1" id="KW-1133">Transmembrane helix</keyword>
<evidence type="ECO:0000313" key="3">
    <source>
        <dbReference type="Proteomes" id="UP001196980"/>
    </source>
</evidence>
<proteinExistence type="predicted"/>
<name>A0ABS6RXW5_9BACT</name>
<sequence>MVRKIWRFFALSRFEQGMLAGVCAVITCLTPFVAARYPEITEGKWVITGIADATWLLVMFKGAWDEVKERQK</sequence>
<dbReference type="EMBL" id="JABXWD010000111">
    <property type="protein sequence ID" value="MBV6341474.1"/>
    <property type="molecule type" value="Genomic_DNA"/>
</dbReference>
<keyword evidence="3" id="KW-1185">Reference proteome</keyword>
<reference evidence="2 3" key="1">
    <citation type="journal article" date="2020" name="J Geophys Res Biogeosci">
        <title>Magnetotaxis as an Adaptation to Enable Bacterial Shuttling of Microbial Sulfur and Sulfur Cycling Across Aquatic Oxic#Anoxic Interfaces.</title>
        <authorList>
            <person name="Li J."/>
            <person name="Liu P."/>
            <person name="Wang J."/>
            <person name="Roberts A.P."/>
            <person name="Pan Y."/>
        </authorList>
    </citation>
    <scope>NUCLEOTIDE SEQUENCE [LARGE SCALE GENOMIC DNA]</scope>
    <source>
        <strain evidence="2 3">MYR-1_YQ</strain>
    </source>
</reference>
<accession>A0ABS6RXW5</accession>
<dbReference type="RefSeq" id="WP_218252109.1">
    <property type="nucleotide sequence ID" value="NZ_JABXWD010000111.1"/>
</dbReference>
<keyword evidence="1" id="KW-0472">Membrane</keyword>
<dbReference type="Proteomes" id="UP001196980">
    <property type="component" value="Unassembled WGS sequence"/>
</dbReference>
<feature type="transmembrane region" description="Helical" evidence="1">
    <location>
        <begin position="45"/>
        <end position="64"/>
    </location>
</feature>
<gene>
    <name evidence="2" type="ORF">HWQ67_07735</name>
</gene>
<organism evidence="2 3">
    <name type="scientific">Candidatus Magnetobacterium casense</name>
    <dbReference type="NCBI Taxonomy" id="1455061"/>
    <lineage>
        <taxon>Bacteria</taxon>
        <taxon>Pseudomonadati</taxon>
        <taxon>Nitrospirota</taxon>
        <taxon>Thermodesulfovibrionia</taxon>
        <taxon>Thermodesulfovibrionales</taxon>
        <taxon>Candidatus Magnetobacteriaceae</taxon>
        <taxon>Candidatus Magnetobacterium</taxon>
    </lineage>
</organism>
<protein>
    <submittedName>
        <fullName evidence="2">Uncharacterized protein</fullName>
    </submittedName>
</protein>